<dbReference type="EMBL" id="JAMQYH010000003">
    <property type="protein sequence ID" value="KAJ1692450.1"/>
    <property type="molecule type" value="Genomic_DNA"/>
</dbReference>
<feature type="domain" description="MULE transposase" evidence="1">
    <location>
        <begin position="393"/>
        <end position="488"/>
    </location>
</feature>
<dbReference type="PANTHER" id="PTHR31569:SF4">
    <property type="entry name" value="SWIM-TYPE DOMAIN-CONTAINING PROTEIN"/>
    <property type="match status" value="1"/>
</dbReference>
<dbReference type="AlphaFoldDB" id="A0A9Q0CEU3"/>
<evidence type="ECO:0000313" key="2">
    <source>
        <dbReference type="EMBL" id="KAJ1692450.1"/>
    </source>
</evidence>
<dbReference type="InterPro" id="IPR052579">
    <property type="entry name" value="Zinc_finger_SWIM"/>
</dbReference>
<dbReference type="PANTHER" id="PTHR31569">
    <property type="entry name" value="SWIM-TYPE DOMAIN-CONTAINING PROTEIN"/>
    <property type="match status" value="1"/>
</dbReference>
<reference evidence="2" key="1">
    <citation type="journal article" date="2022" name="Cell">
        <title>Repeat-based holocentromeres influence genome architecture and karyotype evolution.</title>
        <authorList>
            <person name="Hofstatter P.G."/>
            <person name="Thangavel G."/>
            <person name="Lux T."/>
            <person name="Neumann P."/>
            <person name="Vondrak T."/>
            <person name="Novak P."/>
            <person name="Zhang M."/>
            <person name="Costa L."/>
            <person name="Castellani M."/>
            <person name="Scott A."/>
            <person name="Toegelov H."/>
            <person name="Fuchs J."/>
            <person name="Mata-Sucre Y."/>
            <person name="Dias Y."/>
            <person name="Vanzela A.L.L."/>
            <person name="Huettel B."/>
            <person name="Almeida C.C.S."/>
            <person name="Simkova H."/>
            <person name="Souza G."/>
            <person name="Pedrosa-Harand A."/>
            <person name="Macas J."/>
            <person name="Mayer K.F.X."/>
            <person name="Houben A."/>
            <person name="Marques A."/>
        </authorList>
    </citation>
    <scope>NUCLEOTIDE SEQUENCE</scope>
    <source>
        <strain evidence="2">RhyBre1mFocal</strain>
    </source>
</reference>
<evidence type="ECO:0000313" key="3">
    <source>
        <dbReference type="Proteomes" id="UP001151287"/>
    </source>
</evidence>
<name>A0A9Q0CEU3_9POAL</name>
<proteinExistence type="predicted"/>
<gene>
    <name evidence="2" type="ORF">LUZ63_009148</name>
</gene>
<accession>A0A9Q0CEU3</accession>
<organism evidence="2 3">
    <name type="scientific">Rhynchospora breviuscula</name>
    <dbReference type="NCBI Taxonomy" id="2022672"/>
    <lineage>
        <taxon>Eukaryota</taxon>
        <taxon>Viridiplantae</taxon>
        <taxon>Streptophyta</taxon>
        <taxon>Embryophyta</taxon>
        <taxon>Tracheophyta</taxon>
        <taxon>Spermatophyta</taxon>
        <taxon>Magnoliopsida</taxon>
        <taxon>Liliopsida</taxon>
        <taxon>Poales</taxon>
        <taxon>Cyperaceae</taxon>
        <taxon>Cyperoideae</taxon>
        <taxon>Rhynchosporeae</taxon>
        <taxon>Rhynchospora</taxon>
    </lineage>
</organism>
<dbReference type="Pfam" id="PF10551">
    <property type="entry name" value="MULE"/>
    <property type="match status" value="1"/>
</dbReference>
<evidence type="ECO:0000259" key="1">
    <source>
        <dbReference type="Pfam" id="PF10551"/>
    </source>
</evidence>
<dbReference type="Proteomes" id="UP001151287">
    <property type="component" value="Unassembled WGS sequence"/>
</dbReference>
<comment type="caution">
    <text evidence="2">The sequence shown here is derived from an EMBL/GenBank/DDBJ whole genome shotgun (WGS) entry which is preliminary data.</text>
</comment>
<keyword evidence="3" id="KW-1185">Reference proteome</keyword>
<dbReference type="InterPro" id="IPR018289">
    <property type="entry name" value="MULE_transposase_dom"/>
</dbReference>
<protein>
    <recommendedName>
        <fullName evidence="1">MULE transposase domain-containing protein</fullName>
    </recommendedName>
</protein>
<sequence>MDTQLKDVSELLNLKFDTRNELLYAVRRFYAARGCVLSIRSSRPDKNVILRCDKGGSYRNSHQLTEDLRKRKRTSRLIGCPFEVRGRKQEEGFWIVDIREPKHNHDLDGDAEGECSEVEHGETQPNANVVPAENVVPPANNVPDDNITLEEITVAEEQQEQQQEHRNSNVVPVNDVNAHFQILHSKFKTRTELLQSVRGSYAARGYILTTRSSRPDKNVILGCYRGGSYRNTHKVPLVERKKSIKSRLIGCPFRLWGIKQNDGFWAVRVKNSTHNHEPANDISEYPLSQRLTRDELETVDEMTKSGQTPRQIMLALKKKNPDLKVISKTIYNAKKKIVKDKLAGRSTIEALFDELIKAGFNCNFLKDQEGHLTHLFAAHPLSVVLTKCFSNIFVMDSTRKCSGYKMHMLGITGISSFNTAFYSCFCFLEKEDKESYVWALKMFSNILGHDRENQPSAFVSNRESALTDAINVVFPTTANVFGLWHVEKSVKDNCKRYFETKEDWDAFLSHWKKVVSSPTEAEFLQSWDEFESIYSEKGDAIGFIKHDWIPWKEKFIRAWSDKSFHFSNQSFSSGEDALEKLKKLLHVSAGDLREVKNNFSTAVEKEYKDITTRLESEKIRVLYYCCKVSLFENILCRVSEHALVELYKQYEKVKKGVVDPVCTGRFRATMGLPCAHSMVNSEVLNLDWVHQQWRIDTRLLPRRNPLIGFKRRKEDLCPYVDLNGPKTEPSDET</sequence>
<dbReference type="OrthoDB" id="603091at2759"/>